<feature type="domain" description="Spore coat protein U/FanG" evidence="1">
    <location>
        <begin position="19"/>
        <end position="129"/>
    </location>
</feature>
<gene>
    <name evidence="2" type="ORF">GON04_12525</name>
</gene>
<accession>A0A6N8ITK8</accession>
<proteinExistence type="predicted"/>
<sequence length="158" mass="15326">MALIVLMGSTAALGQSTATKNLTLSATLSSQCRVAAASSGAINVAFGTYAAFSPSAVTASAVTINFECTRNLGATPSFGWDALGGATSGEGVLAGLRYALTATNGTRTNGAAPVLGTAGDIGTPDTYPVTVNASMPAGQAGTGPSGAASATRTLTVTF</sequence>
<evidence type="ECO:0000313" key="3">
    <source>
        <dbReference type="Proteomes" id="UP000469385"/>
    </source>
</evidence>
<protein>
    <recommendedName>
        <fullName evidence="1">Spore coat protein U/FanG domain-containing protein</fullName>
    </recommendedName>
</protein>
<dbReference type="Proteomes" id="UP000469385">
    <property type="component" value="Unassembled WGS sequence"/>
</dbReference>
<name>A0A6N8ITK8_9BURK</name>
<dbReference type="EMBL" id="WSEL01000003">
    <property type="protein sequence ID" value="MVQ30279.1"/>
    <property type="molecule type" value="Genomic_DNA"/>
</dbReference>
<dbReference type="AlphaFoldDB" id="A0A6N8ITK8"/>
<organism evidence="2 3">
    <name type="scientific">Ramlibacter pinisoli</name>
    <dbReference type="NCBI Taxonomy" id="2682844"/>
    <lineage>
        <taxon>Bacteria</taxon>
        <taxon>Pseudomonadati</taxon>
        <taxon>Pseudomonadota</taxon>
        <taxon>Betaproteobacteria</taxon>
        <taxon>Burkholderiales</taxon>
        <taxon>Comamonadaceae</taxon>
        <taxon>Ramlibacter</taxon>
    </lineage>
</organism>
<dbReference type="InterPro" id="IPR007893">
    <property type="entry name" value="Spore_coat_U/FanG"/>
</dbReference>
<dbReference type="Pfam" id="PF05229">
    <property type="entry name" value="SCPU"/>
    <property type="match status" value="1"/>
</dbReference>
<reference evidence="2 3" key="1">
    <citation type="submission" date="2019-12" db="EMBL/GenBank/DDBJ databases">
        <authorList>
            <person name="Huq M.A."/>
        </authorList>
    </citation>
    <scope>NUCLEOTIDE SEQUENCE [LARGE SCALE GENOMIC DNA]</scope>
    <source>
        <strain evidence="2 3">MAH-25</strain>
    </source>
</reference>
<comment type="caution">
    <text evidence="2">The sequence shown here is derived from an EMBL/GenBank/DDBJ whole genome shotgun (WGS) entry which is preliminary data.</text>
</comment>
<dbReference type="RefSeq" id="WP_157398180.1">
    <property type="nucleotide sequence ID" value="NZ_WSEL01000003.1"/>
</dbReference>
<evidence type="ECO:0000259" key="1">
    <source>
        <dbReference type="Pfam" id="PF05229"/>
    </source>
</evidence>
<evidence type="ECO:0000313" key="2">
    <source>
        <dbReference type="EMBL" id="MVQ30279.1"/>
    </source>
</evidence>
<keyword evidence="3" id="KW-1185">Reference proteome</keyword>